<proteinExistence type="predicted"/>
<feature type="region of interest" description="Disordered" evidence="2">
    <location>
        <begin position="541"/>
        <end position="591"/>
    </location>
</feature>
<feature type="compositionally biased region" description="Basic and acidic residues" evidence="2">
    <location>
        <begin position="579"/>
        <end position="591"/>
    </location>
</feature>
<dbReference type="EMBL" id="CAXAMN010015446">
    <property type="protein sequence ID" value="CAK9045737.1"/>
    <property type="molecule type" value="Genomic_DNA"/>
</dbReference>
<feature type="region of interest" description="Disordered" evidence="2">
    <location>
        <begin position="64"/>
        <end position="84"/>
    </location>
</feature>
<dbReference type="Proteomes" id="UP001642484">
    <property type="component" value="Unassembled WGS sequence"/>
</dbReference>
<feature type="compositionally biased region" description="Basic and acidic residues" evidence="2">
    <location>
        <begin position="332"/>
        <end position="348"/>
    </location>
</feature>
<name>A0ABP0M4R9_9DINO</name>
<reference evidence="3 4" key="1">
    <citation type="submission" date="2024-02" db="EMBL/GenBank/DDBJ databases">
        <authorList>
            <person name="Chen Y."/>
            <person name="Shah S."/>
            <person name="Dougan E. K."/>
            <person name="Thang M."/>
            <person name="Chan C."/>
        </authorList>
    </citation>
    <scope>NUCLEOTIDE SEQUENCE [LARGE SCALE GENOMIC DNA]</scope>
</reference>
<feature type="compositionally biased region" description="Gly residues" evidence="2">
    <location>
        <begin position="564"/>
        <end position="578"/>
    </location>
</feature>
<gene>
    <name evidence="3" type="ORF">CCMP2556_LOCUS23844</name>
</gene>
<sequence length="591" mass="62172">MSLAHAPLTQSGLIAAAVDIASLRAELSDLKERVRVLEQLTAARAEGSPSTVVPVTVTYHSAATDSPSAAPPAVTVGSPTQLPGTPVGLTPGGRITASQYTEEYRRDIALGIGDYLRRSLQGVNRGPSGRDLVWIGWLSADFWETISFDTGGEPALTIPFDDDELFLPLASGLVEAAQNFLPSRLQPSSYESLPPEPDPALASRVTALEASLAGISQQLETLVTLQTKHSPAVVPPRAPVKPAGARPKASRAASAGYAGLDPAVVQSALAAGIQPEQLAEMSKVAMAGKPRLPDLPKAAPAKKDPLSESEEEVIGLDVGERPGKGSYGGCIDKADCHHPTPGTSEKEGQFPGGASIDGSGLPGSSESGSMPSSRKNAAALQALRKTLHSDPEKISRVIENNMETDFQLHRTGLPGSSPVQVSARAWLEARSRVQNFKTPVTLLWGIAGILDALRENRPEEARARACLLLCQGDQLSIDKGSWIVAAPMSLEDPPPYAVLATHTLPTESESQVTKLVDARWVDLFLHHLHEIDQLTEKKKKLAFRKPAADPPTEHVGSPKRGLKGKGSGKGSGSGGAGKEAGKEASKEKEAA</sequence>
<accession>A0ABP0M4R9</accession>
<feature type="region of interest" description="Disordered" evidence="2">
    <location>
        <begin position="290"/>
        <end position="313"/>
    </location>
</feature>
<evidence type="ECO:0000256" key="2">
    <source>
        <dbReference type="SAM" id="MobiDB-lite"/>
    </source>
</evidence>
<organism evidence="3 4">
    <name type="scientific">Durusdinium trenchii</name>
    <dbReference type="NCBI Taxonomy" id="1381693"/>
    <lineage>
        <taxon>Eukaryota</taxon>
        <taxon>Sar</taxon>
        <taxon>Alveolata</taxon>
        <taxon>Dinophyceae</taxon>
        <taxon>Suessiales</taxon>
        <taxon>Symbiodiniaceae</taxon>
        <taxon>Durusdinium</taxon>
    </lineage>
</organism>
<feature type="coiled-coil region" evidence="1">
    <location>
        <begin position="13"/>
        <end position="40"/>
    </location>
</feature>
<evidence type="ECO:0000313" key="4">
    <source>
        <dbReference type="Proteomes" id="UP001642484"/>
    </source>
</evidence>
<comment type="caution">
    <text evidence="3">The sequence shown here is derived from an EMBL/GenBank/DDBJ whole genome shotgun (WGS) entry which is preliminary data.</text>
</comment>
<keyword evidence="1" id="KW-0175">Coiled coil</keyword>
<keyword evidence="4" id="KW-1185">Reference proteome</keyword>
<feature type="region of interest" description="Disordered" evidence="2">
    <location>
        <begin position="330"/>
        <end position="378"/>
    </location>
</feature>
<protein>
    <submittedName>
        <fullName evidence="3">Uncharacterized protein</fullName>
    </submittedName>
</protein>
<evidence type="ECO:0000313" key="3">
    <source>
        <dbReference type="EMBL" id="CAK9045737.1"/>
    </source>
</evidence>
<evidence type="ECO:0000256" key="1">
    <source>
        <dbReference type="SAM" id="Coils"/>
    </source>
</evidence>
<feature type="compositionally biased region" description="Low complexity" evidence="2">
    <location>
        <begin position="358"/>
        <end position="373"/>
    </location>
</feature>